<keyword evidence="1" id="KW-1133">Transmembrane helix</keyword>
<evidence type="ECO:0000256" key="1">
    <source>
        <dbReference type="SAM" id="Phobius"/>
    </source>
</evidence>
<proteinExistence type="predicted"/>
<feature type="transmembrane region" description="Helical" evidence="1">
    <location>
        <begin position="22"/>
        <end position="43"/>
    </location>
</feature>
<dbReference type="EMBL" id="CAACVS010000093">
    <property type="protein sequence ID" value="VEU36530.1"/>
    <property type="molecule type" value="Genomic_DNA"/>
</dbReference>
<dbReference type="Proteomes" id="UP000291116">
    <property type="component" value="Unassembled WGS sequence"/>
</dbReference>
<sequence>GGAFPFCTTNNKEALRRLRTTFLAAVYGWIPATALAAAGAVALGRRSCGAPRAGS</sequence>
<keyword evidence="1" id="KW-0472">Membrane</keyword>
<protein>
    <submittedName>
        <fullName evidence="2">Uncharacterized protein</fullName>
    </submittedName>
</protein>
<dbReference type="AlphaFoldDB" id="A0A448Z3F4"/>
<accession>A0A448Z3F4</accession>
<name>A0A448Z3F4_9STRA</name>
<evidence type="ECO:0000313" key="2">
    <source>
        <dbReference type="EMBL" id="VEU36530.1"/>
    </source>
</evidence>
<organism evidence="2 3">
    <name type="scientific">Pseudo-nitzschia multistriata</name>
    <dbReference type="NCBI Taxonomy" id="183589"/>
    <lineage>
        <taxon>Eukaryota</taxon>
        <taxon>Sar</taxon>
        <taxon>Stramenopiles</taxon>
        <taxon>Ochrophyta</taxon>
        <taxon>Bacillariophyta</taxon>
        <taxon>Bacillariophyceae</taxon>
        <taxon>Bacillariophycidae</taxon>
        <taxon>Bacillariales</taxon>
        <taxon>Bacillariaceae</taxon>
        <taxon>Pseudo-nitzschia</taxon>
    </lineage>
</organism>
<gene>
    <name evidence="2" type="ORF">PSNMU_V1.4_AUG-EV-PASAV3_0032360</name>
</gene>
<reference evidence="2 3" key="1">
    <citation type="submission" date="2019-01" db="EMBL/GenBank/DDBJ databases">
        <authorList>
            <person name="Ferrante I. M."/>
        </authorList>
    </citation>
    <scope>NUCLEOTIDE SEQUENCE [LARGE SCALE GENOMIC DNA]</scope>
    <source>
        <strain evidence="2 3">B856</strain>
    </source>
</reference>
<feature type="non-terminal residue" evidence="2">
    <location>
        <position position="1"/>
    </location>
</feature>
<keyword evidence="1" id="KW-0812">Transmembrane</keyword>
<evidence type="ECO:0000313" key="3">
    <source>
        <dbReference type="Proteomes" id="UP000291116"/>
    </source>
</evidence>
<keyword evidence="3" id="KW-1185">Reference proteome</keyword>